<dbReference type="Proteomes" id="UP001597307">
    <property type="component" value="Unassembled WGS sequence"/>
</dbReference>
<dbReference type="EMBL" id="JBHUGA010000054">
    <property type="protein sequence ID" value="MFD1847480.1"/>
    <property type="molecule type" value="Genomic_DNA"/>
</dbReference>
<evidence type="ECO:0000256" key="1">
    <source>
        <dbReference type="SAM" id="MobiDB-lite"/>
    </source>
</evidence>
<dbReference type="Gene3D" id="6.10.180.30">
    <property type="match status" value="1"/>
</dbReference>
<evidence type="ECO:0000313" key="2">
    <source>
        <dbReference type="EMBL" id="MFD1847480.1"/>
    </source>
</evidence>
<evidence type="ECO:0000313" key="3">
    <source>
        <dbReference type="Proteomes" id="UP001597307"/>
    </source>
</evidence>
<gene>
    <name evidence="2" type="ORF">ACFSFX_12850</name>
</gene>
<proteinExistence type="predicted"/>
<reference evidence="3" key="1">
    <citation type="journal article" date="2019" name="Int. J. Syst. Evol. Microbiol.">
        <title>The Global Catalogue of Microorganisms (GCM) 10K type strain sequencing project: providing services to taxonomists for standard genome sequencing and annotation.</title>
        <authorList>
            <consortium name="The Broad Institute Genomics Platform"/>
            <consortium name="The Broad Institute Genome Sequencing Center for Infectious Disease"/>
            <person name="Wu L."/>
            <person name="Ma J."/>
        </authorList>
    </citation>
    <scope>NUCLEOTIDE SEQUENCE [LARGE SCALE GENOMIC DNA]</scope>
    <source>
        <strain evidence="3">JCM 11496</strain>
    </source>
</reference>
<name>A0ABW4Q9X4_9MICC</name>
<protein>
    <submittedName>
        <fullName evidence="2">Uncharacterized protein</fullName>
    </submittedName>
</protein>
<keyword evidence="3" id="KW-1185">Reference proteome</keyword>
<sequence length="49" mass="5766">MNTRLVHDGPERELQRLVTEFNDGAPFEEHEGEFRQGRDLPYSTPEHMP</sequence>
<organism evidence="2 3">
    <name type="scientific">Arthrobacter flavus</name>
    <dbReference type="NCBI Taxonomy" id="95172"/>
    <lineage>
        <taxon>Bacteria</taxon>
        <taxon>Bacillati</taxon>
        <taxon>Actinomycetota</taxon>
        <taxon>Actinomycetes</taxon>
        <taxon>Micrococcales</taxon>
        <taxon>Micrococcaceae</taxon>
        <taxon>Arthrobacter</taxon>
    </lineage>
</organism>
<feature type="compositionally biased region" description="Basic and acidic residues" evidence="1">
    <location>
        <begin position="27"/>
        <end position="38"/>
    </location>
</feature>
<comment type="caution">
    <text evidence="2">The sequence shown here is derived from an EMBL/GenBank/DDBJ whole genome shotgun (WGS) entry which is preliminary data.</text>
</comment>
<feature type="region of interest" description="Disordered" evidence="1">
    <location>
        <begin position="24"/>
        <end position="49"/>
    </location>
</feature>
<accession>A0ABW4Q9X4</accession>
<dbReference type="RefSeq" id="WP_343881129.1">
    <property type="nucleotide sequence ID" value="NZ_BAAAIJ010000054.1"/>
</dbReference>